<dbReference type="EMBL" id="JBHFEH010000005">
    <property type="protein sequence ID" value="KAL2057312.1"/>
    <property type="molecule type" value="Genomic_DNA"/>
</dbReference>
<protein>
    <recommendedName>
        <fullName evidence="3">Methyltransferase type 11 domain-containing protein</fullName>
    </recommendedName>
</protein>
<keyword evidence="2" id="KW-1185">Reference proteome</keyword>
<reference evidence="1 2" key="1">
    <citation type="submission" date="2024-09" db="EMBL/GenBank/DDBJ databases">
        <title>Rethinking Asexuality: The Enigmatic Case of Functional Sexual Genes in Lepraria (Stereocaulaceae).</title>
        <authorList>
            <person name="Doellman M."/>
            <person name="Sun Y."/>
            <person name="Barcenas-Pena A."/>
            <person name="Lumbsch H.T."/>
            <person name="Grewe F."/>
        </authorList>
    </citation>
    <scope>NUCLEOTIDE SEQUENCE [LARGE SCALE GENOMIC DNA]</scope>
    <source>
        <strain evidence="1 2">Grewe 0041</strain>
    </source>
</reference>
<evidence type="ECO:0008006" key="3">
    <source>
        <dbReference type="Google" id="ProtNLM"/>
    </source>
</evidence>
<evidence type="ECO:0000313" key="1">
    <source>
        <dbReference type="EMBL" id="KAL2057312.1"/>
    </source>
</evidence>
<proteinExistence type="predicted"/>
<name>A0ABR4BHM4_9LECA</name>
<evidence type="ECO:0000313" key="2">
    <source>
        <dbReference type="Proteomes" id="UP001590951"/>
    </source>
</evidence>
<dbReference type="InterPro" id="IPR029063">
    <property type="entry name" value="SAM-dependent_MTases_sf"/>
</dbReference>
<organism evidence="1 2">
    <name type="scientific">Lepraria finkii</name>
    <dbReference type="NCBI Taxonomy" id="1340010"/>
    <lineage>
        <taxon>Eukaryota</taxon>
        <taxon>Fungi</taxon>
        <taxon>Dikarya</taxon>
        <taxon>Ascomycota</taxon>
        <taxon>Pezizomycotina</taxon>
        <taxon>Lecanoromycetes</taxon>
        <taxon>OSLEUM clade</taxon>
        <taxon>Lecanoromycetidae</taxon>
        <taxon>Lecanorales</taxon>
        <taxon>Lecanorineae</taxon>
        <taxon>Stereocaulaceae</taxon>
        <taxon>Lepraria</taxon>
    </lineage>
</organism>
<dbReference type="Proteomes" id="UP001590951">
    <property type="component" value="Unassembled WGS sequence"/>
</dbReference>
<accession>A0ABR4BHM4</accession>
<sequence length="210" mass="23892">MNVVDPHEHGQSDFVAVAECIPLMDAEQAMTRFAKLLRPGGIVAIRFYGKPIFADEKSQDLSDKITSKAFERTFPLKASQMESAIKTMTSRIDIVMFPSETWTNVQRIKWNNDKPLSFRGEERLDHEIKYKCGVGPEDMIEEQVDRDFWAKKDCGIEWVKRFTDAQYPWETTDDEIGAQLKPMDEELEAAMGGKGGTVKVAWPVVLLLTT</sequence>
<gene>
    <name evidence="1" type="ORF">ABVK25_002365</name>
</gene>
<dbReference type="Gene3D" id="3.40.50.150">
    <property type="entry name" value="Vaccinia Virus protein VP39"/>
    <property type="match status" value="1"/>
</dbReference>
<comment type="caution">
    <text evidence="1">The sequence shown here is derived from an EMBL/GenBank/DDBJ whole genome shotgun (WGS) entry which is preliminary data.</text>
</comment>